<evidence type="ECO:0000313" key="3">
    <source>
        <dbReference type="Proteomes" id="UP000249688"/>
    </source>
</evidence>
<dbReference type="OrthoDB" id="7263379at2"/>
<protein>
    <submittedName>
        <fullName evidence="2">Transposase</fullName>
    </submittedName>
</protein>
<evidence type="ECO:0000259" key="1">
    <source>
        <dbReference type="Pfam" id="PF13340"/>
    </source>
</evidence>
<proteinExistence type="predicted"/>
<feature type="domain" description="Insertion element IS402-like" evidence="1">
    <location>
        <begin position="16"/>
        <end position="87"/>
    </location>
</feature>
<accession>A0A2W7IEZ2</accession>
<name>A0A2W7IEZ2_9PROT</name>
<dbReference type="AlphaFoldDB" id="A0A2W7IEZ2"/>
<dbReference type="InterPro" id="IPR025161">
    <property type="entry name" value="IS402-like_dom"/>
</dbReference>
<evidence type="ECO:0000313" key="2">
    <source>
        <dbReference type="EMBL" id="PZW43675.1"/>
    </source>
</evidence>
<organism evidence="2 3">
    <name type="scientific">Humitalea rosea</name>
    <dbReference type="NCBI Taxonomy" id="990373"/>
    <lineage>
        <taxon>Bacteria</taxon>
        <taxon>Pseudomonadati</taxon>
        <taxon>Pseudomonadota</taxon>
        <taxon>Alphaproteobacteria</taxon>
        <taxon>Acetobacterales</taxon>
        <taxon>Roseomonadaceae</taxon>
        <taxon>Humitalea</taxon>
    </lineage>
</organism>
<keyword evidence="3" id="KW-1185">Reference proteome</keyword>
<reference evidence="2 3" key="1">
    <citation type="submission" date="2018-06" db="EMBL/GenBank/DDBJ databases">
        <title>Genomic Encyclopedia of Archaeal and Bacterial Type Strains, Phase II (KMG-II): from individual species to whole genera.</title>
        <authorList>
            <person name="Goeker M."/>
        </authorList>
    </citation>
    <scope>NUCLEOTIDE SEQUENCE [LARGE SCALE GENOMIC DNA]</scope>
    <source>
        <strain evidence="2 3">DSM 24525</strain>
    </source>
</reference>
<dbReference type="RefSeq" id="WP_111398938.1">
    <property type="nucleotide sequence ID" value="NZ_QKYU01000015.1"/>
</dbReference>
<gene>
    <name evidence="2" type="ORF">C8P66_115140</name>
</gene>
<dbReference type="EMBL" id="QKYU01000015">
    <property type="protein sequence ID" value="PZW43675.1"/>
    <property type="molecule type" value="Genomic_DNA"/>
</dbReference>
<comment type="caution">
    <text evidence="2">The sequence shown here is derived from an EMBL/GenBank/DDBJ whole genome shotgun (WGS) entry which is preliminary data.</text>
</comment>
<dbReference type="PANTHER" id="PTHR46637:SF1">
    <property type="entry name" value="BLL5188 PROTEIN"/>
    <property type="match status" value="1"/>
</dbReference>
<dbReference type="PANTHER" id="PTHR46637">
    <property type="entry name" value="TIS1421-TRANSPOSASE PROTEIN A"/>
    <property type="match status" value="1"/>
</dbReference>
<dbReference type="Pfam" id="PF13340">
    <property type="entry name" value="DUF4096"/>
    <property type="match status" value="1"/>
</dbReference>
<dbReference type="InterPro" id="IPR052909">
    <property type="entry name" value="Transposase_6_like"/>
</dbReference>
<sequence length="192" mass="22298">MPSSPHFPPPRPWSPLSDLEWHALYPYLRHRSPAGRQVGDLRRRMDAIFHLAATAAPWREVPARYGKPDTIARYFRRLTRSGLWQKLLGDLTTLAPTHPLRQIELSICRACRRAYRIVGFRLVLFVRRLGLHSALNGPPWMLPDPDLSETLFRMALPAIAARDIPRIGLIRRILRTTGGRRHIPRWLRLTWS</sequence>
<dbReference type="Proteomes" id="UP000249688">
    <property type="component" value="Unassembled WGS sequence"/>
</dbReference>